<keyword evidence="5" id="KW-0520">NAD</keyword>
<dbReference type="UniPathway" id="UPA00253"/>
<dbReference type="Gene3D" id="3.40.50.620">
    <property type="entry name" value="HUPs"/>
    <property type="match status" value="1"/>
</dbReference>
<dbReference type="GO" id="GO:0004359">
    <property type="term" value="F:glutaminase activity"/>
    <property type="evidence" value="ECO:0007669"/>
    <property type="project" value="InterPro"/>
</dbReference>
<dbReference type="SUPFAM" id="SSF52402">
    <property type="entry name" value="Adenine nucleotide alpha hydrolases-like"/>
    <property type="match status" value="1"/>
</dbReference>
<name>A0A6C0J923_9ZZZZ</name>
<reference evidence="7" key="1">
    <citation type="journal article" date="2020" name="Nature">
        <title>Giant virus diversity and host interactions through global metagenomics.</title>
        <authorList>
            <person name="Schulz F."/>
            <person name="Roux S."/>
            <person name="Paez-Espino D."/>
            <person name="Jungbluth S."/>
            <person name="Walsh D.A."/>
            <person name="Denef V.J."/>
            <person name="McMahon K.D."/>
            <person name="Konstantinidis K.T."/>
            <person name="Eloe-Fadrosh E.A."/>
            <person name="Kyrpides N.C."/>
            <person name="Woyke T."/>
        </authorList>
    </citation>
    <scope>NUCLEOTIDE SEQUENCE</scope>
    <source>
        <strain evidence="7">GVMAG-M-3300025880-75</strain>
    </source>
</reference>
<evidence type="ECO:0000256" key="4">
    <source>
        <dbReference type="ARBA" id="ARBA00022840"/>
    </source>
</evidence>
<dbReference type="GO" id="GO:0005737">
    <property type="term" value="C:cytoplasm"/>
    <property type="evidence" value="ECO:0007669"/>
    <property type="project" value="InterPro"/>
</dbReference>
<evidence type="ECO:0000256" key="3">
    <source>
        <dbReference type="ARBA" id="ARBA00022741"/>
    </source>
</evidence>
<dbReference type="InterPro" id="IPR003694">
    <property type="entry name" value="NAD_synthase"/>
</dbReference>
<keyword evidence="4" id="KW-0067">ATP-binding</keyword>
<dbReference type="GO" id="GO:0003952">
    <property type="term" value="F:NAD+ synthase (glutamine-hydrolyzing) activity"/>
    <property type="evidence" value="ECO:0007669"/>
    <property type="project" value="InterPro"/>
</dbReference>
<protein>
    <recommendedName>
        <fullName evidence="6">NAD/GMP synthase domain-containing protein</fullName>
    </recommendedName>
</protein>
<comment type="pathway">
    <text evidence="1">Cofactor biosynthesis; NAD(+) biosynthesis.</text>
</comment>
<dbReference type="InterPro" id="IPR014729">
    <property type="entry name" value="Rossmann-like_a/b/a_fold"/>
</dbReference>
<organism evidence="7">
    <name type="scientific">viral metagenome</name>
    <dbReference type="NCBI Taxonomy" id="1070528"/>
    <lineage>
        <taxon>unclassified sequences</taxon>
        <taxon>metagenomes</taxon>
        <taxon>organismal metagenomes</taxon>
    </lineage>
</organism>
<dbReference type="EMBL" id="MN740355">
    <property type="protein sequence ID" value="QHU02132.1"/>
    <property type="molecule type" value="Genomic_DNA"/>
</dbReference>
<dbReference type="AlphaFoldDB" id="A0A6C0J923"/>
<dbReference type="GO" id="GO:0009435">
    <property type="term" value="P:NAD+ biosynthetic process"/>
    <property type="evidence" value="ECO:0007669"/>
    <property type="project" value="UniProtKB-UniPathway"/>
</dbReference>
<evidence type="ECO:0000256" key="5">
    <source>
        <dbReference type="ARBA" id="ARBA00023027"/>
    </source>
</evidence>
<dbReference type="PANTHER" id="PTHR23090">
    <property type="entry name" value="NH 3 /GLUTAMINE-DEPENDENT NAD + SYNTHETASE"/>
    <property type="match status" value="1"/>
</dbReference>
<keyword evidence="3" id="KW-0547">Nucleotide-binding</keyword>
<sequence>MSNTWTSYLYNYRRKQRIFSPKYFVRSKVKKFNEYLGKHNLSGAVLSVSGGIDSALTLALLKQTKELSNSNLKKIWAISQPIHSSDWALNRAKELCEKMDIELKVIDQTELYDNVTKLVGLATGVKENKFSGGQMRSYMRTPINYYCAQLLSQEGYPTVVMGTGNMDEDGYLAYFCKAGDGVVDVQLIADLHKSEVFKCAEYLDVPMSIVKAKPSADLWEGQEDEKELGFTYDFIEFYTGVYLKMSEEYKKQFFSDLSEDSYREFNEFEEKCVAVHNRNKHKIVGVVNL</sequence>
<evidence type="ECO:0000313" key="7">
    <source>
        <dbReference type="EMBL" id="QHU02132.1"/>
    </source>
</evidence>
<dbReference type="InterPro" id="IPR022310">
    <property type="entry name" value="NAD/GMP_synthase"/>
</dbReference>
<evidence type="ECO:0000256" key="2">
    <source>
        <dbReference type="ARBA" id="ARBA00022598"/>
    </source>
</evidence>
<keyword evidence="2" id="KW-0436">Ligase</keyword>
<evidence type="ECO:0000256" key="1">
    <source>
        <dbReference type="ARBA" id="ARBA00004790"/>
    </source>
</evidence>
<dbReference type="NCBIfam" id="TIGR00552">
    <property type="entry name" value="nadE"/>
    <property type="match status" value="1"/>
</dbReference>
<dbReference type="PANTHER" id="PTHR23090:SF9">
    <property type="entry name" value="GLUTAMINE-DEPENDENT NAD(+) SYNTHETASE"/>
    <property type="match status" value="1"/>
</dbReference>
<dbReference type="Pfam" id="PF02540">
    <property type="entry name" value="NAD_synthase"/>
    <property type="match status" value="1"/>
</dbReference>
<feature type="domain" description="NAD/GMP synthase" evidence="6">
    <location>
        <begin position="27"/>
        <end position="243"/>
    </location>
</feature>
<proteinExistence type="predicted"/>
<accession>A0A6C0J923</accession>
<dbReference type="CDD" id="cd00553">
    <property type="entry name" value="NAD_synthase"/>
    <property type="match status" value="1"/>
</dbReference>
<dbReference type="GO" id="GO:0005524">
    <property type="term" value="F:ATP binding"/>
    <property type="evidence" value="ECO:0007669"/>
    <property type="project" value="UniProtKB-KW"/>
</dbReference>
<evidence type="ECO:0000259" key="6">
    <source>
        <dbReference type="Pfam" id="PF02540"/>
    </source>
</evidence>